<feature type="transmembrane region" description="Helical" evidence="1">
    <location>
        <begin position="145"/>
        <end position="164"/>
    </location>
</feature>
<sequence>MKETRDAQREIRKIQWGEKRERSTEEAVSVSQAKEKAELFFSPSSWMEAEGGAMSQIDFAGLAVYVAAAAYLFVIARSSLSISLEWERIFGLEYHDGLTREQSPLLLRRRHQLNREESMRDDQAKRSPIVTYQHPLLTARRRHPAVMQGVVFLFFGWLVGWVDLCRSTLEFMSRQQQEGCIKHLFAAGKGSIILLITHLATFGAPFWSYRLYSVHNTLGNPAAIKRQILIPHTDSKSSIR</sequence>
<dbReference type="GeneID" id="9579889"/>
<dbReference type="RefSeq" id="XP_003024565.1">
    <property type="nucleotide sequence ID" value="XM_003024519.1"/>
</dbReference>
<keyword evidence="1" id="KW-0472">Membrane</keyword>
<feature type="transmembrane region" description="Helical" evidence="1">
    <location>
        <begin position="57"/>
        <end position="76"/>
    </location>
</feature>
<evidence type="ECO:0000313" key="2">
    <source>
        <dbReference type="EMBL" id="EFE43954.1"/>
    </source>
</evidence>
<gene>
    <name evidence="2" type="ORF">TRV_01277</name>
</gene>
<dbReference type="HOGENOM" id="CLU_1157107_0_0_1"/>
<organism evidence="2 3">
    <name type="scientific">Trichophyton verrucosum (strain HKI 0517)</name>
    <dbReference type="NCBI Taxonomy" id="663202"/>
    <lineage>
        <taxon>Eukaryota</taxon>
        <taxon>Fungi</taxon>
        <taxon>Dikarya</taxon>
        <taxon>Ascomycota</taxon>
        <taxon>Pezizomycotina</taxon>
        <taxon>Eurotiomycetes</taxon>
        <taxon>Eurotiomycetidae</taxon>
        <taxon>Onygenales</taxon>
        <taxon>Arthrodermataceae</taxon>
        <taxon>Trichophyton</taxon>
    </lineage>
</organism>
<protein>
    <submittedName>
        <fullName evidence="2">Uncharacterized protein</fullName>
    </submittedName>
</protein>
<dbReference type="AlphaFoldDB" id="D4D2H2"/>
<keyword evidence="1" id="KW-1133">Transmembrane helix</keyword>
<evidence type="ECO:0000256" key="1">
    <source>
        <dbReference type="SAM" id="Phobius"/>
    </source>
</evidence>
<accession>D4D2H2</accession>
<dbReference type="KEGG" id="tve:TRV_01277"/>
<name>D4D2H2_TRIVH</name>
<feature type="transmembrane region" description="Helical" evidence="1">
    <location>
        <begin position="184"/>
        <end position="207"/>
    </location>
</feature>
<comment type="caution">
    <text evidence="2">The sequence shown here is derived from an EMBL/GenBank/DDBJ whole genome shotgun (WGS) entry which is preliminary data.</text>
</comment>
<reference evidence="3" key="1">
    <citation type="journal article" date="2011" name="Genome Biol.">
        <title>Comparative and functional genomics provide insights into the pathogenicity of dermatophytic fungi.</title>
        <authorList>
            <person name="Burmester A."/>
            <person name="Shelest E."/>
            <person name="Gloeckner G."/>
            <person name="Heddergott C."/>
            <person name="Schindler S."/>
            <person name="Staib P."/>
            <person name="Heidel A."/>
            <person name="Felder M."/>
            <person name="Petzold A."/>
            <person name="Szafranski K."/>
            <person name="Feuermann M."/>
            <person name="Pedruzzi I."/>
            <person name="Priebe S."/>
            <person name="Groth M."/>
            <person name="Winkler R."/>
            <person name="Li W."/>
            <person name="Kniemeyer O."/>
            <person name="Schroeckh V."/>
            <person name="Hertweck C."/>
            <person name="Hube B."/>
            <person name="White T.C."/>
            <person name="Platzer M."/>
            <person name="Guthke R."/>
            <person name="Heitman J."/>
            <person name="Woestemeyer J."/>
            <person name="Zipfel P.F."/>
            <person name="Monod M."/>
            <person name="Brakhage A.A."/>
        </authorList>
    </citation>
    <scope>NUCLEOTIDE SEQUENCE [LARGE SCALE GENOMIC DNA]</scope>
    <source>
        <strain evidence="3">HKI 0517</strain>
    </source>
</reference>
<keyword evidence="3" id="KW-1185">Reference proteome</keyword>
<proteinExistence type="predicted"/>
<dbReference type="EMBL" id="ACYE01000071">
    <property type="protein sequence ID" value="EFE43954.1"/>
    <property type="molecule type" value="Genomic_DNA"/>
</dbReference>
<dbReference type="Proteomes" id="UP000008383">
    <property type="component" value="Unassembled WGS sequence"/>
</dbReference>
<evidence type="ECO:0000313" key="3">
    <source>
        <dbReference type="Proteomes" id="UP000008383"/>
    </source>
</evidence>
<keyword evidence="1" id="KW-0812">Transmembrane</keyword>